<name>W6UGR7_ECHGR</name>
<accession>W6UGR7</accession>
<proteinExistence type="predicted"/>
<dbReference type="GeneID" id="36340051"/>
<dbReference type="CTD" id="36340051"/>
<feature type="transmembrane region" description="Helical" evidence="1">
    <location>
        <begin position="212"/>
        <end position="232"/>
    </location>
</feature>
<evidence type="ECO:0000313" key="2">
    <source>
        <dbReference type="EMBL" id="EUB60710.1"/>
    </source>
</evidence>
<protein>
    <submittedName>
        <fullName evidence="2">Uncharacterized protein</fullName>
    </submittedName>
</protein>
<evidence type="ECO:0000313" key="3">
    <source>
        <dbReference type="Proteomes" id="UP000019149"/>
    </source>
</evidence>
<dbReference type="Proteomes" id="UP000019149">
    <property type="component" value="Unassembled WGS sequence"/>
</dbReference>
<organism evidence="2 3">
    <name type="scientific">Echinococcus granulosus</name>
    <name type="common">Hydatid tapeworm</name>
    <dbReference type="NCBI Taxonomy" id="6210"/>
    <lineage>
        <taxon>Eukaryota</taxon>
        <taxon>Metazoa</taxon>
        <taxon>Spiralia</taxon>
        <taxon>Lophotrochozoa</taxon>
        <taxon>Platyhelminthes</taxon>
        <taxon>Cestoda</taxon>
        <taxon>Eucestoda</taxon>
        <taxon>Cyclophyllidea</taxon>
        <taxon>Taeniidae</taxon>
        <taxon>Echinococcus</taxon>
        <taxon>Echinococcus granulosus group</taxon>
    </lineage>
</organism>
<gene>
    <name evidence="2" type="ORF">EGR_04336</name>
</gene>
<dbReference type="AlphaFoldDB" id="W6UGR7"/>
<dbReference type="RefSeq" id="XP_024351906.1">
    <property type="nucleotide sequence ID" value="XM_024493585.1"/>
</dbReference>
<comment type="caution">
    <text evidence="2">The sequence shown here is derived from an EMBL/GenBank/DDBJ whole genome shotgun (WGS) entry which is preliminary data.</text>
</comment>
<dbReference type="KEGG" id="egl:EGR_04336"/>
<sequence>MSCQRAEVIGPLKPSLLSAVTTALLRVLAKAVASQIIESPIILLYHIYFGLILNAKLNHLNVFLTTAKTILIFSQMKYLFPRLNLFCVLHINGLKRLQKFCFIKLRDPKYSFLIQDTAIWHMLLQTQLVLVNFVGVSDFKLLEIFHGAIRSCSSIGATFCSLYRLKLITSCKFCVYSGIRICRHFLQTMAQKCCKTSFRTRKLLTKNINCELIVIPPMHFVILFIFLLRRVLKKHKKQGGKLLDYWSLRKENKCLVGHIIPS</sequence>
<evidence type="ECO:0000256" key="1">
    <source>
        <dbReference type="SAM" id="Phobius"/>
    </source>
</evidence>
<dbReference type="EMBL" id="APAU02000027">
    <property type="protein sequence ID" value="EUB60710.1"/>
    <property type="molecule type" value="Genomic_DNA"/>
</dbReference>
<keyword evidence="1" id="KW-0812">Transmembrane</keyword>
<keyword evidence="1" id="KW-1133">Transmembrane helix</keyword>
<reference evidence="2 3" key="1">
    <citation type="journal article" date="2013" name="Nat. Genet.">
        <title>The genome of the hydatid tapeworm Echinococcus granulosus.</title>
        <authorList>
            <person name="Zheng H."/>
            <person name="Zhang W."/>
            <person name="Zhang L."/>
            <person name="Zhang Z."/>
            <person name="Li J."/>
            <person name="Lu G."/>
            <person name="Zhu Y."/>
            <person name="Wang Y."/>
            <person name="Huang Y."/>
            <person name="Liu J."/>
            <person name="Kang H."/>
            <person name="Chen J."/>
            <person name="Wang L."/>
            <person name="Chen A."/>
            <person name="Yu S."/>
            <person name="Gao Z."/>
            <person name="Jin L."/>
            <person name="Gu W."/>
            <person name="Wang Z."/>
            <person name="Zhao L."/>
            <person name="Shi B."/>
            <person name="Wen H."/>
            <person name="Lin R."/>
            <person name="Jones M.K."/>
            <person name="Brejova B."/>
            <person name="Vinar T."/>
            <person name="Zhao G."/>
            <person name="McManus D.P."/>
            <person name="Chen Z."/>
            <person name="Zhou Y."/>
            <person name="Wang S."/>
        </authorList>
    </citation>
    <scope>NUCLEOTIDE SEQUENCE [LARGE SCALE GENOMIC DNA]</scope>
</reference>
<keyword evidence="1" id="KW-0472">Membrane</keyword>
<keyword evidence="3" id="KW-1185">Reference proteome</keyword>